<dbReference type="OrthoDB" id="10350245at2759"/>
<proteinExistence type="predicted"/>
<accession>A0A8S3RI88</accession>
<name>A0A8S3RI88_MYTED</name>
<dbReference type="AlphaFoldDB" id="A0A8S3RI88"/>
<gene>
    <name evidence="2" type="ORF">MEDL_20775</name>
</gene>
<keyword evidence="3" id="KW-1185">Reference proteome</keyword>
<reference evidence="2" key="1">
    <citation type="submission" date="2021-03" db="EMBL/GenBank/DDBJ databases">
        <authorList>
            <person name="Bekaert M."/>
        </authorList>
    </citation>
    <scope>NUCLEOTIDE SEQUENCE</scope>
</reference>
<evidence type="ECO:0000313" key="2">
    <source>
        <dbReference type="EMBL" id="CAG2206451.1"/>
    </source>
</evidence>
<organism evidence="2 3">
    <name type="scientific">Mytilus edulis</name>
    <name type="common">Blue mussel</name>
    <dbReference type="NCBI Taxonomy" id="6550"/>
    <lineage>
        <taxon>Eukaryota</taxon>
        <taxon>Metazoa</taxon>
        <taxon>Spiralia</taxon>
        <taxon>Lophotrochozoa</taxon>
        <taxon>Mollusca</taxon>
        <taxon>Bivalvia</taxon>
        <taxon>Autobranchia</taxon>
        <taxon>Pteriomorphia</taxon>
        <taxon>Mytilida</taxon>
        <taxon>Mytiloidea</taxon>
        <taxon>Mytilidae</taxon>
        <taxon>Mytilinae</taxon>
        <taxon>Mytilus</taxon>
    </lineage>
</organism>
<protein>
    <submittedName>
        <fullName evidence="2">Uncharacterized protein</fullName>
    </submittedName>
</protein>
<dbReference type="EMBL" id="CAJPWZ010001048">
    <property type="protein sequence ID" value="CAG2206451.1"/>
    <property type="molecule type" value="Genomic_DNA"/>
</dbReference>
<evidence type="ECO:0000256" key="1">
    <source>
        <dbReference type="SAM" id="MobiDB-lite"/>
    </source>
</evidence>
<feature type="region of interest" description="Disordered" evidence="1">
    <location>
        <begin position="1"/>
        <end position="25"/>
    </location>
</feature>
<sequence>MGSSCSSSVGNDVQQATSPPISSLKNSTAENRISTWFDIHTITKKLSLKRRKYNIQLRGSIYNSDDGDFITNPIAILKINIDVTKNSSSSYGKISPIKKSHGVLKDPSVDWGELRIQKQVPRSLPPILQTGVTTIYGILEEDSPLLANVTLTGTVDKNEFEISASIDNDSIISEDDEYELRKYIQKTEEKEERQKSKTEKTSVKNAFTVKAPNTRKTSIIVHRKKTPSTCTINNSFREAYFNLRNDEEDFDSAIKKPRRDTPVHGRLGLPVKSTWRSTSELLREDTVEENAYLGIQRTRLRSESLMPATSLCGSNDALLLLPNKNEEEEDLNYIQQYNSIKTGVSERNNSFPNETVLKSRRKTVTFGIPLTCEYDYH</sequence>
<dbReference type="Proteomes" id="UP000683360">
    <property type="component" value="Unassembled WGS sequence"/>
</dbReference>
<comment type="caution">
    <text evidence="2">The sequence shown here is derived from an EMBL/GenBank/DDBJ whole genome shotgun (WGS) entry which is preliminary data.</text>
</comment>
<evidence type="ECO:0000313" key="3">
    <source>
        <dbReference type="Proteomes" id="UP000683360"/>
    </source>
</evidence>